<evidence type="ECO:0000256" key="1">
    <source>
        <dbReference type="ARBA" id="ARBA00023015"/>
    </source>
</evidence>
<evidence type="ECO:0000313" key="5">
    <source>
        <dbReference type="EMBL" id="MDA0185813.1"/>
    </source>
</evidence>
<sequence length="109" mass="11905">RRRRAAEARALLRAARDTFEALDMAVPAERARSELRAAGEAVRTAAVDPAIVLSPQELQIARMAAEGLSNRDIGSTLYLSHRTIGSHLYRIFPKLGVASRGELRALLAQ</sequence>
<keyword evidence="1" id="KW-0805">Transcription regulation</keyword>
<dbReference type="Gene3D" id="1.10.10.10">
    <property type="entry name" value="Winged helix-like DNA-binding domain superfamily/Winged helix DNA-binding domain"/>
    <property type="match status" value="1"/>
</dbReference>
<dbReference type="InterPro" id="IPR036388">
    <property type="entry name" value="WH-like_DNA-bd_sf"/>
</dbReference>
<dbReference type="InterPro" id="IPR016032">
    <property type="entry name" value="Sig_transdc_resp-reg_C-effctor"/>
</dbReference>
<name>A0A9X3NFT3_9ACTN</name>
<gene>
    <name evidence="5" type="ORF">OJ997_36250</name>
</gene>
<evidence type="ECO:0000313" key="6">
    <source>
        <dbReference type="Proteomes" id="UP001147653"/>
    </source>
</evidence>
<dbReference type="CDD" id="cd06170">
    <property type="entry name" value="LuxR_C_like"/>
    <property type="match status" value="1"/>
</dbReference>
<evidence type="ECO:0000256" key="2">
    <source>
        <dbReference type="ARBA" id="ARBA00023125"/>
    </source>
</evidence>
<organism evidence="5 6">
    <name type="scientific">Solirubrobacter phytolaccae</name>
    <dbReference type="NCBI Taxonomy" id="1404360"/>
    <lineage>
        <taxon>Bacteria</taxon>
        <taxon>Bacillati</taxon>
        <taxon>Actinomycetota</taxon>
        <taxon>Thermoleophilia</taxon>
        <taxon>Solirubrobacterales</taxon>
        <taxon>Solirubrobacteraceae</taxon>
        <taxon>Solirubrobacter</taxon>
    </lineage>
</organism>
<dbReference type="SMART" id="SM00421">
    <property type="entry name" value="HTH_LUXR"/>
    <property type="match status" value="1"/>
</dbReference>
<dbReference type="PANTHER" id="PTHR44688">
    <property type="entry name" value="DNA-BINDING TRANSCRIPTIONAL ACTIVATOR DEVR_DOSR"/>
    <property type="match status" value="1"/>
</dbReference>
<dbReference type="GO" id="GO:0006355">
    <property type="term" value="P:regulation of DNA-templated transcription"/>
    <property type="evidence" value="ECO:0007669"/>
    <property type="project" value="InterPro"/>
</dbReference>
<comment type="caution">
    <text evidence="5">The sequence shown here is derived from an EMBL/GenBank/DDBJ whole genome shotgun (WGS) entry which is preliminary data.</text>
</comment>
<evidence type="ECO:0000256" key="3">
    <source>
        <dbReference type="ARBA" id="ARBA00023163"/>
    </source>
</evidence>
<dbReference type="PRINTS" id="PR00038">
    <property type="entry name" value="HTHLUXR"/>
</dbReference>
<keyword evidence="6" id="KW-1185">Reference proteome</keyword>
<keyword evidence="2" id="KW-0238">DNA-binding</keyword>
<proteinExistence type="predicted"/>
<dbReference type="AlphaFoldDB" id="A0A9X3NFT3"/>
<protein>
    <submittedName>
        <fullName evidence="5">Helix-turn-helix transcriptional regulator</fullName>
    </submittedName>
</protein>
<dbReference type="PROSITE" id="PS00622">
    <property type="entry name" value="HTH_LUXR_1"/>
    <property type="match status" value="1"/>
</dbReference>
<dbReference type="GO" id="GO:0003677">
    <property type="term" value="F:DNA binding"/>
    <property type="evidence" value="ECO:0007669"/>
    <property type="project" value="UniProtKB-KW"/>
</dbReference>
<feature type="non-terminal residue" evidence="5">
    <location>
        <position position="1"/>
    </location>
</feature>
<evidence type="ECO:0000259" key="4">
    <source>
        <dbReference type="PROSITE" id="PS50043"/>
    </source>
</evidence>
<accession>A0A9X3NFT3</accession>
<dbReference type="EMBL" id="JAPDDP010000159">
    <property type="protein sequence ID" value="MDA0185813.1"/>
    <property type="molecule type" value="Genomic_DNA"/>
</dbReference>
<dbReference type="PANTHER" id="PTHR44688:SF16">
    <property type="entry name" value="DNA-BINDING TRANSCRIPTIONAL ACTIVATOR DEVR_DOSR"/>
    <property type="match status" value="1"/>
</dbReference>
<dbReference type="Proteomes" id="UP001147653">
    <property type="component" value="Unassembled WGS sequence"/>
</dbReference>
<keyword evidence="3" id="KW-0804">Transcription</keyword>
<dbReference type="InterPro" id="IPR000792">
    <property type="entry name" value="Tscrpt_reg_LuxR_C"/>
</dbReference>
<dbReference type="Pfam" id="PF00196">
    <property type="entry name" value="GerE"/>
    <property type="match status" value="1"/>
</dbReference>
<dbReference type="RefSeq" id="WP_270030339.1">
    <property type="nucleotide sequence ID" value="NZ_JAPDDP010000159.1"/>
</dbReference>
<reference evidence="5" key="1">
    <citation type="submission" date="2022-10" db="EMBL/GenBank/DDBJ databases">
        <title>The WGS of Solirubrobacter phytolaccae KCTC 29190.</title>
        <authorList>
            <person name="Jiang Z."/>
        </authorList>
    </citation>
    <scope>NUCLEOTIDE SEQUENCE</scope>
    <source>
        <strain evidence="5">KCTC 29190</strain>
    </source>
</reference>
<dbReference type="PROSITE" id="PS50043">
    <property type="entry name" value="HTH_LUXR_2"/>
    <property type="match status" value="1"/>
</dbReference>
<dbReference type="SUPFAM" id="SSF46894">
    <property type="entry name" value="C-terminal effector domain of the bipartite response regulators"/>
    <property type="match status" value="1"/>
</dbReference>
<feature type="domain" description="HTH luxR-type" evidence="4">
    <location>
        <begin position="46"/>
        <end position="109"/>
    </location>
</feature>